<keyword evidence="7" id="KW-0739">Sodium transport</keyword>
<dbReference type="PANTHER" id="PTHR10010">
    <property type="entry name" value="SOLUTE CARRIER FAMILY 34 SODIUM PHOSPHATE , MEMBER 2-RELATED"/>
    <property type="match status" value="1"/>
</dbReference>
<dbReference type="PANTHER" id="PTHR10010:SF47">
    <property type="entry name" value="SOLUTE CARRIER FAMILY 34 MEMBER 2A"/>
    <property type="match status" value="1"/>
</dbReference>
<keyword evidence="7" id="KW-0915">Sodium</keyword>
<dbReference type="OrthoDB" id="76259at2759"/>
<keyword evidence="3" id="KW-1003">Cell membrane</keyword>
<dbReference type="Proteomes" id="UP001152622">
    <property type="component" value="Chromosome 14"/>
</dbReference>
<comment type="caution">
    <text evidence="9">The sequence shown here is derived from an EMBL/GenBank/DDBJ whole genome shotgun (WGS) entry which is preliminary data.</text>
</comment>
<dbReference type="GO" id="GO:0016324">
    <property type="term" value="C:apical plasma membrane"/>
    <property type="evidence" value="ECO:0007669"/>
    <property type="project" value="UniProtKB-SubCell"/>
</dbReference>
<evidence type="ECO:0000256" key="6">
    <source>
        <dbReference type="ARBA" id="ARBA00023136"/>
    </source>
</evidence>
<evidence type="ECO:0000256" key="7">
    <source>
        <dbReference type="ARBA" id="ARBA00023201"/>
    </source>
</evidence>
<gene>
    <name evidence="9" type="ORF">SKAU_G00319590</name>
</gene>
<dbReference type="EMBL" id="JAINUF010000014">
    <property type="protein sequence ID" value="KAJ8342031.1"/>
    <property type="molecule type" value="Genomic_DNA"/>
</dbReference>
<dbReference type="GO" id="GO:0044341">
    <property type="term" value="P:sodium-dependent phosphate transport"/>
    <property type="evidence" value="ECO:0007669"/>
    <property type="project" value="InterPro"/>
</dbReference>
<evidence type="ECO:0000256" key="3">
    <source>
        <dbReference type="ARBA" id="ARBA00022475"/>
    </source>
</evidence>
<evidence type="ECO:0000256" key="5">
    <source>
        <dbReference type="ARBA" id="ARBA00022989"/>
    </source>
</evidence>
<accession>A0A9Q1IJN0</accession>
<dbReference type="AlphaFoldDB" id="A0A9Q1IJN0"/>
<evidence type="ECO:0000256" key="1">
    <source>
        <dbReference type="ARBA" id="ARBA00004424"/>
    </source>
</evidence>
<evidence type="ECO:0000256" key="2">
    <source>
        <dbReference type="ARBA" id="ARBA00005808"/>
    </source>
</evidence>
<keyword evidence="10" id="KW-1185">Reference proteome</keyword>
<proteinExistence type="inferred from homology"/>
<evidence type="ECO:0000313" key="9">
    <source>
        <dbReference type="EMBL" id="KAJ8342031.1"/>
    </source>
</evidence>
<keyword evidence="4 8" id="KW-0812">Transmembrane</keyword>
<feature type="transmembrane region" description="Helical" evidence="8">
    <location>
        <begin position="70"/>
        <end position="92"/>
    </location>
</feature>
<organism evidence="9 10">
    <name type="scientific">Synaphobranchus kaupii</name>
    <name type="common">Kaup's arrowtooth eel</name>
    <dbReference type="NCBI Taxonomy" id="118154"/>
    <lineage>
        <taxon>Eukaryota</taxon>
        <taxon>Metazoa</taxon>
        <taxon>Chordata</taxon>
        <taxon>Craniata</taxon>
        <taxon>Vertebrata</taxon>
        <taxon>Euteleostomi</taxon>
        <taxon>Actinopterygii</taxon>
        <taxon>Neopterygii</taxon>
        <taxon>Teleostei</taxon>
        <taxon>Anguilliformes</taxon>
        <taxon>Synaphobranchidae</taxon>
        <taxon>Synaphobranchus</taxon>
    </lineage>
</organism>
<dbReference type="GO" id="GO:0030643">
    <property type="term" value="P:intracellular phosphate ion homeostasis"/>
    <property type="evidence" value="ECO:0007669"/>
    <property type="project" value="TreeGrafter"/>
</dbReference>
<keyword evidence="7" id="KW-0813">Transport</keyword>
<sequence length="159" mass="17337">MGGMWDWINRREHLQHGNKPEPVLQVQSAVPIIMGTNIGTSVTNTIVAMTQAGDRNQFRRAFAGATVHDFFNWLSVLVLLPVEVASGFLYHLSKLMVESLNIKSGEDAPDLLNTITDPLTDSIIQLDETVISGIATGDPGPLGIRASLRSGAKHRLTQH</sequence>
<name>A0A9Q1IJN0_SYNKA</name>
<dbReference type="GO" id="GO:0031982">
    <property type="term" value="C:vesicle"/>
    <property type="evidence" value="ECO:0007669"/>
    <property type="project" value="TreeGrafter"/>
</dbReference>
<keyword evidence="5 8" id="KW-1133">Transmembrane helix</keyword>
<keyword evidence="6 8" id="KW-0472">Membrane</keyword>
<dbReference type="InterPro" id="IPR003841">
    <property type="entry name" value="Na/Pi_transpt"/>
</dbReference>
<comment type="subcellular location">
    <subcellularLocation>
        <location evidence="1">Apical cell membrane</location>
        <topology evidence="1">Multi-pass membrane protein</topology>
    </subcellularLocation>
</comment>
<protein>
    <submittedName>
        <fullName evidence="9">Uncharacterized protein</fullName>
    </submittedName>
</protein>
<evidence type="ECO:0000313" key="10">
    <source>
        <dbReference type="Proteomes" id="UP001152622"/>
    </source>
</evidence>
<dbReference type="GO" id="GO:0005436">
    <property type="term" value="F:sodium:phosphate symporter activity"/>
    <property type="evidence" value="ECO:0007669"/>
    <property type="project" value="InterPro"/>
</dbReference>
<evidence type="ECO:0000256" key="4">
    <source>
        <dbReference type="ARBA" id="ARBA00022692"/>
    </source>
</evidence>
<dbReference type="GO" id="GO:0005903">
    <property type="term" value="C:brush border"/>
    <property type="evidence" value="ECO:0007669"/>
    <property type="project" value="TreeGrafter"/>
</dbReference>
<comment type="similarity">
    <text evidence="2">Belongs to the SLC34A transporter family.</text>
</comment>
<evidence type="ECO:0000256" key="8">
    <source>
        <dbReference type="SAM" id="Phobius"/>
    </source>
</evidence>
<keyword evidence="7" id="KW-0406">Ion transport</keyword>
<reference evidence="9" key="1">
    <citation type="journal article" date="2023" name="Science">
        <title>Genome structures resolve the early diversification of teleost fishes.</title>
        <authorList>
            <person name="Parey E."/>
            <person name="Louis A."/>
            <person name="Montfort J."/>
            <person name="Bouchez O."/>
            <person name="Roques C."/>
            <person name="Iampietro C."/>
            <person name="Lluch J."/>
            <person name="Castinel A."/>
            <person name="Donnadieu C."/>
            <person name="Desvignes T."/>
            <person name="Floi Bucao C."/>
            <person name="Jouanno E."/>
            <person name="Wen M."/>
            <person name="Mejri S."/>
            <person name="Dirks R."/>
            <person name="Jansen H."/>
            <person name="Henkel C."/>
            <person name="Chen W.J."/>
            <person name="Zahm M."/>
            <person name="Cabau C."/>
            <person name="Klopp C."/>
            <person name="Thompson A.W."/>
            <person name="Robinson-Rechavi M."/>
            <person name="Braasch I."/>
            <person name="Lecointre G."/>
            <person name="Bobe J."/>
            <person name="Postlethwait J.H."/>
            <person name="Berthelot C."/>
            <person name="Roest Crollius H."/>
            <person name="Guiguen Y."/>
        </authorList>
    </citation>
    <scope>NUCLEOTIDE SEQUENCE</scope>
    <source>
        <strain evidence="9">WJC10195</strain>
    </source>
</reference>